<dbReference type="PANTHER" id="PTHR42928:SF5">
    <property type="entry name" value="BLR1237 PROTEIN"/>
    <property type="match status" value="1"/>
</dbReference>
<evidence type="ECO:0000313" key="5">
    <source>
        <dbReference type="Proteomes" id="UP000216020"/>
    </source>
</evidence>
<feature type="signal peptide" evidence="3">
    <location>
        <begin position="1"/>
        <end position="44"/>
    </location>
</feature>
<dbReference type="PIRSF" id="PIRSF017082">
    <property type="entry name" value="YflP"/>
    <property type="match status" value="1"/>
</dbReference>
<dbReference type="EMBL" id="NEVM01000001">
    <property type="protein sequence ID" value="OZI37543.1"/>
    <property type="molecule type" value="Genomic_DNA"/>
</dbReference>
<comment type="caution">
    <text evidence="4">The sequence shown here is derived from an EMBL/GenBank/DDBJ whole genome shotgun (WGS) entry which is preliminary data.</text>
</comment>
<evidence type="ECO:0000256" key="3">
    <source>
        <dbReference type="SAM" id="SignalP"/>
    </source>
</evidence>
<accession>A0A261SML2</accession>
<dbReference type="AlphaFoldDB" id="A0A261SML2"/>
<organism evidence="4 5">
    <name type="scientific">Bordetella genomosp. 10</name>
    <dbReference type="NCBI Taxonomy" id="1416804"/>
    <lineage>
        <taxon>Bacteria</taxon>
        <taxon>Pseudomonadati</taxon>
        <taxon>Pseudomonadota</taxon>
        <taxon>Betaproteobacteria</taxon>
        <taxon>Burkholderiales</taxon>
        <taxon>Alcaligenaceae</taxon>
        <taxon>Bordetella</taxon>
    </lineage>
</organism>
<dbReference type="OrthoDB" id="8678477at2"/>
<gene>
    <name evidence="4" type="ORF">CAL29_03815</name>
</gene>
<feature type="chain" id="PRO_5013125405" description="LacI family transcriptional regulator" evidence="3">
    <location>
        <begin position="45"/>
        <end position="345"/>
    </location>
</feature>
<proteinExistence type="inferred from homology"/>
<feature type="compositionally biased region" description="Basic residues" evidence="2">
    <location>
        <begin position="10"/>
        <end position="20"/>
    </location>
</feature>
<evidence type="ECO:0000313" key="4">
    <source>
        <dbReference type="EMBL" id="OZI37543.1"/>
    </source>
</evidence>
<dbReference type="Proteomes" id="UP000216020">
    <property type="component" value="Unassembled WGS sequence"/>
</dbReference>
<dbReference type="Pfam" id="PF03401">
    <property type="entry name" value="TctC"/>
    <property type="match status" value="1"/>
</dbReference>
<evidence type="ECO:0000256" key="2">
    <source>
        <dbReference type="SAM" id="MobiDB-lite"/>
    </source>
</evidence>
<dbReference type="Gene3D" id="3.40.190.10">
    <property type="entry name" value="Periplasmic binding protein-like II"/>
    <property type="match status" value="1"/>
</dbReference>
<comment type="similarity">
    <text evidence="1">Belongs to the UPF0065 (bug) family.</text>
</comment>
<dbReference type="PANTHER" id="PTHR42928">
    <property type="entry name" value="TRICARBOXYLATE-BINDING PROTEIN"/>
    <property type="match status" value="1"/>
</dbReference>
<sequence length="345" mass="36138">MKMNAVNTAPRRRPGRALSKRARARPLAVAACVALSCWGSAAHAGEAYPSKPIYLIVPFPPGGYSDLLARLIATRMSADFGESVIVENRPGAGGNIGADLVAKSRPDGYTLVMGTIGTQSVNPLIYSHMAYDAAKDFSPVAFVADAETVLVVNPSVPARSVADLVKLAKQKPGDMTFASGGNGTTSQLAGELFKSVDGVAINHIPYKGNVPALSDVVAGHVSMSFATLQPALPFIKEGKLIPLATLGTARAAVLPEVPTMAELGRKELTVRNWTGLLAPAGTPKDVTAKLAAEVDKILRSADVRAQMESLGLSYVKMGPDEFGKFIASETTRWSGVVRQAGITAN</sequence>
<keyword evidence="3" id="KW-0732">Signal</keyword>
<reference evidence="5" key="1">
    <citation type="submission" date="2017-05" db="EMBL/GenBank/DDBJ databases">
        <title>Complete and WGS of Bordetella genogroups.</title>
        <authorList>
            <person name="Spilker T."/>
            <person name="Lipuma J."/>
        </authorList>
    </citation>
    <scope>NUCLEOTIDE SEQUENCE [LARGE SCALE GENOMIC DNA]</scope>
    <source>
        <strain evidence="5">AU16122</strain>
    </source>
</reference>
<dbReference type="Gene3D" id="3.40.190.150">
    <property type="entry name" value="Bordetella uptake gene, domain 1"/>
    <property type="match status" value="1"/>
</dbReference>
<feature type="region of interest" description="Disordered" evidence="2">
    <location>
        <begin position="1"/>
        <end position="20"/>
    </location>
</feature>
<dbReference type="InterPro" id="IPR005064">
    <property type="entry name" value="BUG"/>
</dbReference>
<evidence type="ECO:0000256" key="1">
    <source>
        <dbReference type="ARBA" id="ARBA00006987"/>
    </source>
</evidence>
<protein>
    <recommendedName>
        <fullName evidence="6">LacI family transcriptional regulator</fullName>
    </recommendedName>
</protein>
<keyword evidence="5" id="KW-1185">Reference proteome</keyword>
<name>A0A261SML2_9BORD</name>
<dbReference type="InterPro" id="IPR042100">
    <property type="entry name" value="Bug_dom1"/>
</dbReference>
<dbReference type="CDD" id="cd13578">
    <property type="entry name" value="PBP2_Bug27"/>
    <property type="match status" value="1"/>
</dbReference>
<evidence type="ECO:0008006" key="6">
    <source>
        <dbReference type="Google" id="ProtNLM"/>
    </source>
</evidence>
<dbReference type="SUPFAM" id="SSF53850">
    <property type="entry name" value="Periplasmic binding protein-like II"/>
    <property type="match status" value="1"/>
</dbReference>